<dbReference type="RefSeq" id="WP_091860421.1">
    <property type="nucleotide sequence ID" value="NZ_FNBZ01000007.1"/>
</dbReference>
<evidence type="ECO:0000256" key="2">
    <source>
        <dbReference type="ARBA" id="ARBA00023002"/>
    </source>
</evidence>
<proteinExistence type="predicted"/>
<dbReference type="InterPro" id="IPR045017">
    <property type="entry name" value="DECR2-like"/>
</dbReference>
<dbReference type="InterPro" id="IPR002347">
    <property type="entry name" value="SDR_fam"/>
</dbReference>
<dbReference type="EMBL" id="FNBZ01000007">
    <property type="protein sequence ID" value="SDH24132.1"/>
    <property type="molecule type" value="Genomic_DNA"/>
</dbReference>
<dbReference type="InterPro" id="IPR036291">
    <property type="entry name" value="NAD(P)-bd_dom_sf"/>
</dbReference>
<keyword evidence="1" id="KW-0521">NADP</keyword>
<dbReference type="Proteomes" id="UP000199468">
    <property type="component" value="Unassembled WGS sequence"/>
</dbReference>
<evidence type="ECO:0000313" key="3">
    <source>
        <dbReference type="EMBL" id="SDH24132.1"/>
    </source>
</evidence>
<dbReference type="Pfam" id="PF13561">
    <property type="entry name" value="adh_short_C2"/>
    <property type="match status" value="1"/>
</dbReference>
<name>A0ABY0P4C1_9HYPH</name>
<comment type="caution">
    <text evidence="3">The sequence shown here is derived from an EMBL/GenBank/DDBJ whole genome shotgun (WGS) entry which is preliminary data.</text>
</comment>
<dbReference type="SUPFAM" id="SSF51735">
    <property type="entry name" value="NAD(P)-binding Rossmann-fold domains"/>
    <property type="match status" value="1"/>
</dbReference>
<keyword evidence="2" id="KW-0560">Oxidoreductase</keyword>
<organism evidence="3 4">
    <name type="scientific">Bosea robiniae</name>
    <dbReference type="NCBI Taxonomy" id="1036780"/>
    <lineage>
        <taxon>Bacteria</taxon>
        <taxon>Pseudomonadati</taxon>
        <taxon>Pseudomonadota</taxon>
        <taxon>Alphaproteobacteria</taxon>
        <taxon>Hyphomicrobiales</taxon>
        <taxon>Boseaceae</taxon>
        <taxon>Bosea</taxon>
    </lineage>
</organism>
<dbReference type="CDD" id="cd05369">
    <property type="entry name" value="TER_DECR_SDR_a"/>
    <property type="match status" value="1"/>
</dbReference>
<reference evidence="3 4" key="1">
    <citation type="submission" date="2016-10" db="EMBL/GenBank/DDBJ databases">
        <authorList>
            <person name="Varghese N."/>
            <person name="Submissions S."/>
        </authorList>
    </citation>
    <scope>NUCLEOTIDE SEQUENCE [LARGE SCALE GENOMIC DNA]</scope>
    <source>
        <strain evidence="3 4">DSM 26672</strain>
    </source>
</reference>
<gene>
    <name evidence="3" type="ORF">SAMN05421844_107257</name>
</gene>
<evidence type="ECO:0000313" key="4">
    <source>
        <dbReference type="Proteomes" id="UP000199468"/>
    </source>
</evidence>
<dbReference type="PRINTS" id="PR00081">
    <property type="entry name" value="GDHRDH"/>
</dbReference>
<keyword evidence="4" id="KW-1185">Reference proteome</keyword>
<evidence type="ECO:0000256" key="1">
    <source>
        <dbReference type="ARBA" id="ARBA00022857"/>
    </source>
</evidence>
<sequence>MFRDDVLKGQHILVTGGGTGLGREMAHRFAGYGARVAICGRREAVVRETAEAIARETGAAVDAYECDIRSPESVRAMVDRAWLDHGPLTGLVNNAAGNFISRTEDLTANGFNAISDIVLRGTFYVTNAIGQRWIAEQRKGSVLSILATFTRTGAPFVVPSAMSKAGIEAMTRSLAIEWGRYGIRLNAISPGIFPTEGASARLRPTDNAHDYERSVNPMGRLGQKPELTTLATFLMAPGCEWLSGETIAVDGAHGLANGAYFTNYLPWTDAQWQQARERIRGRDRNDKAASAAG</sequence>
<dbReference type="Gene3D" id="3.40.50.720">
    <property type="entry name" value="NAD(P)-binding Rossmann-like Domain"/>
    <property type="match status" value="1"/>
</dbReference>
<dbReference type="PANTHER" id="PTHR43296:SF2">
    <property type="entry name" value="PEROXISOMAL 2,4-DIENOYL-COA REDUCTASE [(3E)-ENOYL-COA-PRODUCING]"/>
    <property type="match status" value="1"/>
</dbReference>
<accession>A0ABY0P4C1</accession>
<dbReference type="PANTHER" id="PTHR43296">
    <property type="entry name" value="PEROXISOMAL 2,4-DIENOYL-COA REDUCTASE"/>
    <property type="match status" value="1"/>
</dbReference>
<protein>
    <submittedName>
        <fullName evidence="3">NAD(P)-dependent dehydrogenase, short-chain alcohol dehydrogenase family</fullName>
    </submittedName>
</protein>